<dbReference type="OrthoDB" id="2152029at2759"/>
<accession>A0A0C3PVL4</accession>
<dbReference type="EMBL" id="KN840443">
    <property type="protein sequence ID" value="KIP11928.1"/>
    <property type="molecule type" value="Genomic_DNA"/>
</dbReference>
<keyword evidence="2" id="KW-0812">Transmembrane</keyword>
<dbReference type="InterPro" id="IPR013094">
    <property type="entry name" value="AB_hydrolase_3"/>
</dbReference>
<keyword evidence="2" id="KW-1133">Transmembrane helix</keyword>
<gene>
    <name evidence="4" type="ORF">PHLGIDRAFT_62954</name>
</gene>
<dbReference type="Gene3D" id="3.40.50.1820">
    <property type="entry name" value="alpha/beta hydrolase"/>
    <property type="match status" value="1"/>
</dbReference>
<keyword evidence="5" id="KW-1185">Reference proteome</keyword>
<dbReference type="PANTHER" id="PTHR48081">
    <property type="entry name" value="AB HYDROLASE SUPERFAMILY PROTEIN C4A8.06C"/>
    <property type="match status" value="1"/>
</dbReference>
<dbReference type="Proteomes" id="UP000053257">
    <property type="component" value="Unassembled WGS sequence"/>
</dbReference>
<dbReference type="STRING" id="745531.A0A0C3PVL4"/>
<sequence length="381" mass="42193">MLELHKQPLKTLYLILRGVVAVLKLPVWLALSALPWTRQRRSWDFTRSFAVRILKELVPVSFAVLVFPPQEVRPAADARGDWVWVEPVPHLVAGEVLEAAAINGVESVRVYGCMQALEGVEGSGSRHAEPGERIIYYIHGDGYICREWIKEAPTFSRAFLINYRFSQGPPLKPANPFPAALIDALAGYNYLVHTLGFAPQNIILAGESAGAHLALVLTRYLVLNILPGLAPPRALMLASPVADWGRSHVGKPCWVRNEATDMCQACIDYVPRALLCSLSGEYVRTSPWFSPGSLDILDSRGLFRGLPPTLVIGGGAEILLDPIRTLRDRLVDDLGEAKVEYLEVADSLHAFIAMSWHEPERSQTNAKLAEWSTRMFSAELL</sequence>
<evidence type="ECO:0000313" key="4">
    <source>
        <dbReference type="EMBL" id="KIP11928.1"/>
    </source>
</evidence>
<dbReference type="AlphaFoldDB" id="A0A0C3PVL4"/>
<name>A0A0C3PVL4_PHLG1</name>
<proteinExistence type="predicted"/>
<evidence type="ECO:0000259" key="3">
    <source>
        <dbReference type="Pfam" id="PF07859"/>
    </source>
</evidence>
<dbReference type="GO" id="GO:0016787">
    <property type="term" value="F:hydrolase activity"/>
    <property type="evidence" value="ECO:0007669"/>
    <property type="project" value="UniProtKB-KW"/>
</dbReference>
<reference evidence="4 5" key="1">
    <citation type="journal article" date="2014" name="PLoS Genet.">
        <title>Analysis of the Phlebiopsis gigantea genome, transcriptome and secretome provides insight into its pioneer colonization strategies of wood.</title>
        <authorList>
            <person name="Hori C."/>
            <person name="Ishida T."/>
            <person name="Igarashi K."/>
            <person name="Samejima M."/>
            <person name="Suzuki H."/>
            <person name="Master E."/>
            <person name="Ferreira P."/>
            <person name="Ruiz-Duenas F.J."/>
            <person name="Held B."/>
            <person name="Canessa P."/>
            <person name="Larrondo L.F."/>
            <person name="Schmoll M."/>
            <person name="Druzhinina I.S."/>
            <person name="Kubicek C.P."/>
            <person name="Gaskell J.A."/>
            <person name="Kersten P."/>
            <person name="St John F."/>
            <person name="Glasner J."/>
            <person name="Sabat G."/>
            <person name="Splinter BonDurant S."/>
            <person name="Syed K."/>
            <person name="Yadav J."/>
            <person name="Mgbeahuruike A.C."/>
            <person name="Kovalchuk A."/>
            <person name="Asiegbu F.O."/>
            <person name="Lackner G."/>
            <person name="Hoffmeister D."/>
            <person name="Rencoret J."/>
            <person name="Gutierrez A."/>
            <person name="Sun H."/>
            <person name="Lindquist E."/>
            <person name="Barry K."/>
            <person name="Riley R."/>
            <person name="Grigoriev I.V."/>
            <person name="Henrissat B."/>
            <person name="Kues U."/>
            <person name="Berka R.M."/>
            <person name="Martinez A.T."/>
            <person name="Covert S.F."/>
            <person name="Blanchette R.A."/>
            <person name="Cullen D."/>
        </authorList>
    </citation>
    <scope>NUCLEOTIDE SEQUENCE [LARGE SCALE GENOMIC DNA]</scope>
    <source>
        <strain evidence="4 5">11061_1 CR5-6</strain>
    </source>
</reference>
<dbReference type="InterPro" id="IPR050300">
    <property type="entry name" value="GDXG_lipolytic_enzyme"/>
</dbReference>
<keyword evidence="2" id="KW-0472">Membrane</keyword>
<dbReference type="InterPro" id="IPR029058">
    <property type="entry name" value="AB_hydrolase_fold"/>
</dbReference>
<feature type="transmembrane region" description="Helical" evidence="2">
    <location>
        <begin position="12"/>
        <end position="37"/>
    </location>
</feature>
<keyword evidence="1" id="KW-0378">Hydrolase</keyword>
<organism evidence="4 5">
    <name type="scientific">Phlebiopsis gigantea (strain 11061_1 CR5-6)</name>
    <name type="common">White-rot fungus</name>
    <name type="synonym">Peniophora gigantea</name>
    <dbReference type="NCBI Taxonomy" id="745531"/>
    <lineage>
        <taxon>Eukaryota</taxon>
        <taxon>Fungi</taxon>
        <taxon>Dikarya</taxon>
        <taxon>Basidiomycota</taxon>
        <taxon>Agaricomycotina</taxon>
        <taxon>Agaricomycetes</taxon>
        <taxon>Polyporales</taxon>
        <taxon>Phanerochaetaceae</taxon>
        <taxon>Phlebiopsis</taxon>
    </lineage>
</organism>
<dbReference type="HOGENOM" id="CLU_019364_1_0_1"/>
<evidence type="ECO:0000256" key="1">
    <source>
        <dbReference type="ARBA" id="ARBA00022801"/>
    </source>
</evidence>
<protein>
    <recommendedName>
        <fullName evidence="3">Alpha/beta hydrolase fold-3 domain-containing protein</fullName>
    </recommendedName>
</protein>
<evidence type="ECO:0000313" key="5">
    <source>
        <dbReference type="Proteomes" id="UP000053257"/>
    </source>
</evidence>
<dbReference type="Pfam" id="PF07859">
    <property type="entry name" value="Abhydrolase_3"/>
    <property type="match status" value="1"/>
</dbReference>
<feature type="domain" description="Alpha/beta hydrolase fold-3" evidence="3">
    <location>
        <begin position="171"/>
        <end position="352"/>
    </location>
</feature>
<evidence type="ECO:0000256" key="2">
    <source>
        <dbReference type="SAM" id="Phobius"/>
    </source>
</evidence>
<dbReference type="PANTHER" id="PTHR48081:SF26">
    <property type="entry name" value="ALPHA_BETA HYDROLASE FOLD-3 DOMAIN-CONTAINING PROTEIN"/>
    <property type="match status" value="1"/>
</dbReference>
<dbReference type="SUPFAM" id="SSF53474">
    <property type="entry name" value="alpha/beta-Hydrolases"/>
    <property type="match status" value="1"/>
</dbReference>